<dbReference type="PROSITE" id="PS50835">
    <property type="entry name" value="IG_LIKE"/>
    <property type="match status" value="4"/>
</dbReference>
<dbReference type="InterPro" id="IPR007110">
    <property type="entry name" value="Ig-like_dom"/>
</dbReference>
<gene>
    <name evidence="5" type="primary">MYBPC2_2</name>
    <name evidence="5" type="ORF">AMECASPLE_013510</name>
</gene>
<dbReference type="InterPro" id="IPR036179">
    <property type="entry name" value="Ig-like_dom_sf"/>
</dbReference>
<dbReference type="SMART" id="SM00060">
    <property type="entry name" value="FN3"/>
    <property type="match status" value="3"/>
</dbReference>
<keyword evidence="1" id="KW-0677">Repeat</keyword>
<dbReference type="Pfam" id="PF00041">
    <property type="entry name" value="fn3"/>
    <property type="match status" value="3"/>
</dbReference>
<dbReference type="Gene3D" id="2.60.40.10">
    <property type="entry name" value="Immunoglobulins"/>
    <property type="match status" value="7"/>
</dbReference>
<dbReference type="InterPro" id="IPR036116">
    <property type="entry name" value="FN3_sf"/>
</dbReference>
<feature type="domain" description="Ig-like" evidence="3">
    <location>
        <begin position="611"/>
        <end position="699"/>
    </location>
</feature>
<dbReference type="CDD" id="cd05894">
    <property type="entry name" value="Ig_C5_MyBP-C"/>
    <property type="match status" value="1"/>
</dbReference>
<dbReference type="SUPFAM" id="SSF49265">
    <property type="entry name" value="Fibronectin type III"/>
    <property type="match status" value="2"/>
</dbReference>
<keyword evidence="6" id="KW-1185">Reference proteome</keyword>
<keyword evidence="2" id="KW-0393">Immunoglobulin domain</keyword>
<dbReference type="PRINTS" id="PR00014">
    <property type="entry name" value="FNTYPEIII"/>
</dbReference>
<organism evidence="5 6">
    <name type="scientific">Ameca splendens</name>
    <dbReference type="NCBI Taxonomy" id="208324"/>
    <lineage>
        <taxon>Eukaryota</taxon>
        <taxon>Metazoa</taxon>
        <taxon>Chordata</taxon>
        <taxon>Craniata</taxon>
        <taxon>Vertebrata</taxon>
        <taxon>Euteleostomi</taxon>
        <taxon>Actinopterygii</taxon>
        <taxon>Neopterygii</taxon>
        <taxon>Teleostei</taxon>
        <taxon>Neoteleostei</taxon>
        <taxon>Acanthomorphata</taxon>
        <taxon>Ovalentaria</taxon>
        <taxon>Atherinomorphae</taxon>
        <taxon>Cyprinodontiformes</taxon>
        <taxon>Goodeidae</taxon>
        <taxon>Ameca</taxon>
    </lineage>
</organism>
<dbReference type="SMART" id="SM00408">
    <property type="entry name" value="IGc2"/>
    <property type="match status" value="4"/>
</dbReference>
<comment type="caution">
    <text evidence="5">The sequence shown here is derived from an EMBL/GenBank/DDBJ whole genome shotgun (WGS) entry which is preliminary data.</text>
</comment>
<dbReference type="CDD" id="cd00063">
    <property type="entry name" value="FN3"/>
    <property type="match status" value="3"/>
</dbReference>
<reference evidence="5 6" key="1">
    <citation type="submission" date="2021-06" db="EMBL/GenBank/DDBJ databases">
        <authorList>
            <person name="Palmer J.M."/>
        </authorList>
    </citation>
    <scope>NUCLEOTIDE SEQUENCE [LARGE SCALE GENOMIC DNA]</scope>
    <source>
        <strain evidence="5 6">AS_MEX2019</strain>
        <tissue evidence="5">Muscle</tissue>
    </source>
</reference>
<dbReference type="SMART" id="SM00409">
    <property type="entry name" value="IG"/>
    <property type="match status" value="4"/>
</dbReference>
<evidence type="ECO:0000259" key="4">
    <source>
        <dbReference type="PROSITE" id="PS50853"/>
    </source>
</evidence>
<dbReference type="PANTHER" id="PTHR13817:SF17">
    <property type="entry name" value="MYOSIN-BINDING PROTEIN C, FAST-TYPE"/>
    <property type="match status" value="1"/>
</dbReference>
<dbReference type="InterPro" id="IPR013098">
    <property type="entry name" value="Ig_I-set"/>
</dbReference>
<dbReference type="InterPro" id="IPR003961">
    <property type="entry name" value="FN3_dom"/>
</dbReference>
<dbReference type="PANTHER" id="PTHR13817">
    <property type="entry name" value="TITIN"/>
    <property type="match status" value="1"/>
</dbReference>
<dbReference type="PROSITE" id="PS50853">
    <property type="entry name" value="FN3"/>
    <property type="match status" value="3"/>
</dbReference>
<dbReference type="InterPro" id="IPR003598">
    <property type="entry name" value="Ig_sub2"/>
</dbReference>
<dbReference type="InterPro" id="IPR003599">
    <property type="entry name" value="Ig_sub"/>
</dbReference>
<dbReference type="InterPro" id="IPR050964">
    <property type="entry name" value="Striated_Muscle_Regulatory"/>
</dbReference>
<dbReference type="Proteomes" id="UP001469553">
    <property type="component" value="Unassembled WGS sequence"/>
</dbReference>
<evidence type="ECO:0000313" key="6">
    <source>
        <dbReference type="Proteomes" id="UP001469553"/>
    </source>
</evidence>
<feature type="domain" description="Ig-like" evidence="3">
    <location>
        <begin position="401"/>
        <end position="489"/>
    </location>
</feature>
<feature type="domain" description="Ig-like" evidence="3">
    <location>
        <begin position="1"/>
        <end position="73"/>
    </location>
</feature>
<evidence type="ECO:0000259" key="3">
    <source>
        <dbReference type="PROSITE" id="PS50835"/>
    </source>
</evidence>
<evidence type="ECO:0000313" key="5">
    <source>
        <dbReference type="EMBL" id="MEQ2306973.1"/>
    </source>
</evidence>
<feature type="non-terminal residue" evidence="5">
    <location>
        <position position="1"/>
    </location>
</feature>
<sequence length="715" mass="79671">KELEVLQSIADLTVKADEQAVFKCEVSDEKVTGKWFKDGIEVQPSDRIKIAHFGRTHKLTIDDVKPSDAGDYTFVPDGYALSLSAKLNFLEIKIEYVPRQDPPKIHLDTGGRDNKNITVAAGNKLRFDVEVTGEPAPVVCWMKGDQVVSEAEGRVRVETRKTVSSFVIEGSERGDEGPYTITAANPVGEDKAEIFVRIVDVPNPPENVKCTSVGEDSAFITWDPPSFDGRVPVKGYLMERKKVSSSRWTKLNFDVYESTTYEARKMIEGVLYEMRVFAVNDIGISQPSTSSKPFMPIAPTGEPTHLGVVDVTDSTCALKWRPPEKIGAGGIDGYIIEYRTEGSDQWVQANEEPVGKNQYRVKDLPGGEKMLFRVFAVNVAGRSPPATLSQAITIREIVENPKIRVPRNLRSKLIKAVGEKVNLVIPFRGKPRPIVTWFKDGALLEDKTVGTRTSEVDSILFIRSAERRHSGVFTLSVQIENMSDSANINIQVVEKPGPPINVHVTDIWGFNAALEWKPPKDDGNCEIIGYTIQKCDMKTKEWFTVYEHNRRPSCTVSDLVMGNEYSFRVFSENICGLSDDPGNSKNTAVINKTGLIYQPKPYKEKDMNRSPKFTAPLVDRSVIAGYTTAISCAVRGNPKPKIIWMKNNITIKGDPKFLMQNKQGVLTLNIRKTSLFDGGRYSCRAINELGVDEVDCKLEVQGADFPLKYLEDKSS</sequence>
<evidence type="ECO:0000256" key="2">
    <source>
        <dbReference type="ARBA" id="ARBA00023319"/>
    </source>
</evidence>
<dbReference type="InterPro" id="IPR013783">
    <property type="entry name" value="Ig-like_fold"/>
</dbReference>
<evidence type="ECO:0000256" key="1">
    <source>
        <dbReference type="ARBA" id="ARBA00022737"/>
    </source>
</evidence>
<protein>
    <submittedName>
        <fullName evidence="5">Myosin-binding protein C, fast-type</fullName>
    </submittedName>
</protein>
<dbReference type="SUPFAM" id="SSF48726">
    <property type="entry name" value="Immunoglobulin"/>
    <property type="match status" value="4"/>
</dbReference>
<feature type="domain" description="Ig-like" evidence="3">
    <location>
        <begin position="103"/>
        <end position="195"/>
    </location>
</feature>
<dbReference type="CDD" id="cd00096">
    <property type="entry name" value="Ig"/>
    <property type="match status" value="2"/>
</dbReference>
<dbReference type="Pfam" id="PF07679">
    <property type="entry name" value="I-set"/>
    <property type="match status" value="4"/>
</dbReference>
<proteinExistence type="predicted"/>
<name>A0ABV0ZL56_9TELE</name>
<accession>A0ABV0ZL56</accession>
<feature type="domain" description="Fibronectin type-III" evidence="4">
    <location>
        <begin position="204"/>
        <end position="300"/>
    </location>
</feature>
<feature type="domain" description="Fibronectin type-III" evidence="4">
    <location>
        <begin position="498"/>
        <end position="593"/>
    </location>
</feature>
<feature type="domain" description="Fibronectin type-III" evidence="4">
    <location>
        <begin position="302"/>
        <end position="397"/>
    </location>
</feature>
<dbReference type="EMBL" id="JAHRIP010066718">
    <property type="protein sequence ID" value="MEQ2306973.1"/>
    <property type="molecule type" value="Genomic_DNA"/>
</dbReference>